<gene>
    <name evidence="1" type="ORF">EJA10_03640</name>
</gene>
<dbReference type="Proteomes" id="UP000279911">
    <property type="component" value="Unassembled WGS sequence"/>
</dbReference>
<dbReference type="EMBL" id="RSFW01000006">
    <property type="protein sequence ID" value="RSD28679.1"/>
    <property type="molecule type" value="Genomic_DNA"/>
</dbReference>
<accession>A0A3R9ECC0</accession>
<evidence type="ECO:0008006" key="3">
    <source>
        <dbReference type="Google" id="ProtNLM"/>
    </source>
</evidence>
<reference evidence="2" key="1">
    <citation type="submission" date="2018-12" db="EMBL/GenBank/DDBJ databases">
        <title>Bacillus chawlae sp. nov., Bacillus glennii sp. nov., and Bacillus saganii sp. nov. Isolated from the Vehicle Assembly Building at Kennedy Space Center where the Viking Spacecraft were Assembled.</title>
        <authorList>
            <person name="Seuylemezian A."/>
            <person name="Vaishampayan P."/>
        </authorList>
    </citation>
    <scope>NUCLEOTIDE SEQUENCE [LARGE SCALE GENOMIC DNA]</scope>
    <source>
        <strain evidence="2">DSM 13966</strain>
    </source>
</reference>
<evidence type="ECO:0000313" key="2">
    <source>
        <dbReference type="Proteomes" id="UP000279911"/>
    </source>
</evidence>
<proteinExistence type="predicted"/>
<dbReference type="RefSeq" id="WP_125478641.1">
    <property type="nucleotide sequence ID" value="NZ_RSFW01000006.1"/>
</dbReference>
<name>A0A3R9ECC0_9BACI</name>
<comment type="caution">
    <text evidence="1">The sequence shown here is derived from an EMBL/GenBank/DDBJ whole genome shotgun (WGS) entry which is preliminary data.</text>
</comment>
<sequence length="84" mass="9522">MPRERKKQPKNDISDLLCNPNLRSVPFPKLKVIPVRDIPDDCTLVCVGPICYLACFGADEAFTDCDIVCDEEDNCFIICHFDND</sequence>
<protein>
    <recommendedName>
        <fullName evidence="3">Spore coat protein</fullName>
    </recommendedName>
</protein>
<dbReference type="AlphaFoldDB" id="A0A3R9ECC0"/>
<organism evidence="1 2">
    <name type="scientific">Mesobacillus subterraneus</name>
    <dbReference type="NCBI Taxonomy" id="285983"/>
    <lineage>
        <taxon>Bacteria</taxon>
        <taxon>Bacillati</taxon>
        <taxon>Bacillota</taxon>
        <taxon>Bacilli</taxon>
        <taxon>Bacillales</taxon>
        <taxon>Bacillaceae</taxon>
        <taxon>Mesobacillus</taxon>
    </lineage>
</organism>
<dbReference type="OrthoDB" id="2883096at2"/>
<evidence type="ECO:0000313" key="1">
    <source>
        <dbReference type="EMBL" id="RSD28679.1"/>
    </source>
</evidence>